<name>A0A0A3ZD12_9GAMM</name>
<proteinExistence type="predicted"/>
<dbReference type="Proteomes" id="UP000030351">
    <property type="component" value="Unassembled WGS sequence"/>
</dbReference>
<accession>A0A0A3ZD12</accession>
<dbReference type="RefSeq" id="WP_034888282.1">
    <property type="nucleotide sequence ID" value="NZ_JRUQ01000014.1"/>
</dbReference>
<evidence type="ECO:0000313" key="1">
    <source>
        <dbReference type="EMBL" id="KGT95496.1"/>
    </source>
</evidence>
<dbReference type="OrthoDB" id="6630580at2"/>
<dbReference type="eggNOG" id="ENOG50338SN">
    <property type="taxonomic scope" value="Bacteria"/>
</dbReference>
<reference evidence="1 2" key="1">
    <citation type="submission" date="2014-10" db="EMBL/GenBank/DDBJ databases">
        <title>Genome sequence of Erwinia typographi M043b.</title>
        <authorList>
            <person name="Chan K.-G."/>
            <person name="Tan W.-S."/>
        </authorList>
    </citation>
    <scope>NUCLEOTIDE SEQUENCE [LARGE SCALE GENOMIC DNA]</scope>
    <source>
        <strain evidence="1 2">M043b</strain>
    </source>
</reference>
<dbReference type="InterPro" id="IPR024684">
    <property type="entry name" value="Tscrpt_act_PerC/SfV_Orf40"/>
</dbReference>
<dbReference type="Pfam" id="PF06069">
    <property type="entry name" value="PerC"/>
    <property type="match status" value="1"/>
</dbReference>
<organism evidence="1 2">
    <name type="scientific">Erwinia typographi</name>
    <dbReference type="NCBI Taxonomy" id="371042"/>
    <lineage>
        <taxon>Bacteria</taxon>
        <taxon>Pseudomonadati</taxon>
        <taxon>Pseudomonadota</taxon>
        <taxon>Gammaproteobacteria</taxon>
        <taxon>Enterobacterales</taxon>
        <taxon>Erwiniaceae</taxon>
        <taxon>Erwinia</taxon>
    </lineage>
</organism>
<protein>
    <submittedName>
        <fullName evidence="1">Uncharacterized protein</fullName>
    </submittedName>
</protein>
<dbReference type="AlphaFoldDB" id="A0A0A3ZD12"/>
<dbReference type="EMBL" id="JRUQ01000014">
    <property type="protein sequence ID" value="KGT95496.1"/>
    <property type="molecule type" value="Genomic_DNA"/>
</dbReference>
<keyword evidence="2" id="KW-1185">Reference proteome</keyword>
<evidence type="ECO:0000313" key="2">
    <source>
        <dbReference type="Proteomes" id="UP000030351"/>
    </source>
</evidence>
<sequence length="86" mass="9617">MDAGYVCDGTAQMLENAGLWRRASARWLDVMMQSGLSPAQRAWICNRRRYCQTRLPAAPIPEKPSLVAISRAASVTLKRMGQHQKS</sequence>
<comment type="caution">
    <text evidence="1">The sequence shown here is derived from an EMBL/GenBank/DDBJ whole genome shotgun (WGS) entry which is preliminary data.</text>
</comment>
<gene>
    <name evidence="1" type="ORF">NG99_03005</name>
</gene>